<evidence type="ECO:0000313" key="1">
    <source>
        <dbReference type="EMBL" id="APC41268.1"/>
    </source>
</evidence>
<evidence type="ECO:0008006" key="3">
    <source>
        <dbReference type="Google" id="ProtNLM"/>
    </source>
</evidence>
<sequence>MATKLIIVEGLPGSGKSTTAQIVYDICKEKGITTELYSEGNYNHPADFDGVAYFNSDDFNILRQFNLTSRDVLNRIKIKFYNGYLIPYRKAIEEQQISFEEKLFNIITKNDIYELPIEIHTELIISRWKDFVNKYINEDKVVIFECCFIQNPITVSMVRNNSPKEVTMNYINSLTEIIMPLEPVLIYLEQGDIKVSFNTIVCERTKEWFEEFKDYYTRQGYGLSNNLKGLDGVIQVLEARKSLETQVYDSLKLIKYKIDNSSFNFNLLKERISSIMVDVLPSIRARKKDCKSYPNTIKTH</sequence>
<dbReference type="RefSeq" id="WP_071613563.1">
    <property type="nucleotide sequence ID" value="NZ_CP015756.1"/>
</dbReference>
<dbReference type="STRING" id="1552.A7L45_14880"/>
<reference evidence="2" key="1">
    <citation type="journal article" date="2016" name="Front. Microbiol.">
        <title>Complete Genome Sequence of Clostridium estertheticum DSM 8809, a Microbe Identified in Spoiled Vacuum Packed Beef.</title>
        <authorList>
            <person name="Yu Z."/>
            <person name="Gunn L."/>
            <person name="Brennan E."/>
            <person name="Reid R."/>
            <person name="Wall P.G."/>
            <person name="Gaora O.P."/>
            <person name="Hurley D."/>
            <person name="Bolton D."/>
            <person name="Fanning S."/>
        </authorList>
    </citation>
    <scope>NUCLEOTIDE SEQUENCE [LARGE SCALE GENOMIC DNA]</scope>
    <source>
        <strain evidence="2">DSM 8809</strain>
    </source>
</reference>
<dbReference type="NCBIfam" id="NF005250">
    <property type="entry name" value="PRK06761.1"/>
    <property type="match status" value="1"/>
</dbReference>
<dbReference type="Proteomes" id="UP000182569">
    <property type="component" value="Chromosome"/>
</dbReference>
<protein>
    <recommendedName>
        <fullName evidence="3">Adenylyl-sulfate kinase</fullName>
    </recommendedName>
</protein>
<evidence type="ECO:0000313" key="2">
    <source>
        <dbReference type="Proteomes" id="UP000182569"/>
    </source>
</evidence>
<organism evidence="1 2">
    <name type="scientific">Clostridium estertheticum subsp. estertheticum</name>
    <dbReference type="NCBI Taxonomy" id="1552"/>
    <lineage>
        <taxon>Bacteria</taxon>
        <taxon>Bacillati</taxon>
        <taxon>Bacillota</taxon>
        <taxon>Clostridia</taxon>
        <taxon>Eubacteriales</taxon>
        <taxon>Clostridiaceae</taxon>
        <taxon>Clostridium</taxon>
    </lineage>
</organism>
<dbReference type="InterPro" id="IPR027417">
    <property type="entry name" value="P-loop_NTPase"/>
</dbReference>
<accession>A0A1J0GIT0</accession>
<dbReference type="EMBL" id="CP015756">
    <property type="protein sequence ID" value="APC41268.1"/>
    <property type="molecule type" value="Genomic_DNA"/>
</dbReference>
<gene>
    <name evidence="1" type="ORF">A7L45_14880</name>
</gene>
<dbReference type="Gene3D" id="3.40.50.300">
    <property type="entry name" value="P-loop containing nucleotide triphosphate hydrolases"/>
    <property type="match status" value="1"/>
</dbReference>
<dbReference type="SUPFAM" id="SSF52540">
    <property type="entry name" value="P-loop containing nucleoside triphosphate hydrolases"/>
    <property type="match status" value="1"/>
</dbReference>
<dbReference type="KEGG" id="ceu:A7L45_14880"/>
<keyword evidence="2" id="KW-1185">Reference proteome</keyword>
<dbReference type="AlphaFoldDB" id="A0A1J0GIT0"/>
<name>A0A1J0GIT0_9CLOT</name>
<proteinExistence type="predicted"/>
<dbReference type="OrthoDB" id="8211253at2"/>